<dbReference type="GO" id="GO:0003824">
    <property type="term" value="F:catalytic activity"/>
    <property type="evidence" value="ECO:0007669"/>
    <property type="project" value="InterPro"/>
</dbReference>
<dbReference type="SMART" id="SM00729">
    <property type="entry name" value="Elp3"/>
    <property type="match status" value="1"/>
</dbReference>
<proteinExistence type="predicted"/>
<dbReference type="Pfam" id="PF04055">
    <property type="entry name" value="Radical_SAM"/>
    <property type="match status" value="1"/>
</dbReference>
<evidence type="ECO:0000259" key="6">
    <source>
        <dbReference type="PROSITE" id="PS51918"/>
    </source>
</evidence>
<evidence type="ECO:0000313" key="8">
    <source>
        <dbReference type="Proteomes" id="UP000177090"/>
    </source>
</evidence>
<feature type="domain" description="Radical SAM core" evidence="6">
    <location>
        <begin position="262"/>
        <end position="520"/>
    </location>
</feature>
<evidence type="ECO:0000256" key="3">
    <source>
        <dbReference type="ARBA" id="ARBA00022723"/>
    </source>
</evidence>
<dbReference type="SFLD" id="SFLDG01082">
    <property type="entry name" value="B12-binding_domain_containing"/>
    <property type="match status" value="1"/>
</dbReference>
<dbReference type="InterPro" id="IPR058240">
    <property type="entry name" value="rSAM_sf"/>
</dbReference>
<protein>
    <recommendedName>
        <fullName evidence="6">Radical SAM core domain-containing protein</fullName>
    </recommendedName>
</protein>
<name>A0A1G2QKJ9_9BACT</name>
<dbReference type="GO" id="GO:0046872">
    <property type="term" value="F:metal ion binding"/>
    <property type="evidence" value="ECO:0007669"/>
    <property type="project" value="UniProtKB-KW"/>
</dbReference>
<keyword evidence="3" id="KW-0479">Metal-binding</keyword>
<dbReference type="InterPro" id="IPR007197">
    <property type="entry name" value="rSAM"/>
</dbReference>
<gene>
    <name evidence="7" type="ORF">A2569_00905</name>
</gene>
<reference evidence="7 8" key="1">
    <citation type="journal article" date="2016" name="Nat. Commun.">
        <title>Thousands of microbial genomes shed light on interconnected biogeochemical processes in an aquifer system.</title>
        <authorList>
            <person name="Anantharaman K."/>
            <person name="Brown C.T."/>
            <person name="Hug L.A."/>
            <person name="Sharon I."/>
            <person name="Castelle C.J."/>
            <person name="Probst A.J."/>
            <person name="Thomas B.C."/>
            <person name="Singh A."/>
            <person name="Wilkins M.J."/>
            <person name="Karaoz U."/>
            <person name="Brodie E.L."/>
            <person name="Williams K.H."/>
            <person name="Hubbard S.S."/>
            <person name="Banfield J.F."/>
        </authorList>
    </citation>
    <scope>NUCLEOTIDE SEQUENCE [LARGE SCALE GENOMIC DNA]</scope>
</reference>
<evidence type="ECO:0000256" key="5">
    <source>
        <dbReference type="ARBA" id="ARBA00023014"/>
    </source>
</evidence>
<keyword evidence="5" id="KW-0411">Iron-sulfur</keyword>
<dbReference type="SFLD" id="SFLDS00029">
    <property type="entry name" value="Radical_SAM"/>
    <property type="match status" value="1"/>
</dbReference>
<dbReference type="GO" id="GO:0051536">
    <property type="term" value="F:iron-sulfur cluster binding"/>
    <property type="evidence" value="ECO:0007669"/>
    <property type="project" value="UniProtKB-KW"/>
</dbReference>
<keyword evidence="2" id="KW-0949">S-adenosyl-L-methionine</keyword>
<comment type="caution">
    <text evidence="7">The sequence shown here is derived from an EMBL/GenBank/DDBJ whole genome shotgun (WGS) entry which is preliminary data.</text>
</comment>
<dbReference type="Gene3D" id="3.80.30.20">
    <property type="entry name" value="tm_1862 like domain"/>
    <property type="match status" value="1"/>
</dbReference>
<organism evidence="7 8">
    <name type="scientific">Candidatus Vogelbacteria bacterium RIFOXYD1_FULL_51_18</name>
    <dbReference type="NCBI Taxonomy" id="1802440"/>
    <lineage>
        <taxon>Bacteria</taxon>
        <taxon>Candidatus Vogeliibacteriota</taxon>
    </lineage>
</organism>
<dbReference type="GO" id="GO:0005829">
    <property type="term" value="C:cytosol"/>
    <property type="evidence" value="ECO:0007669"/>
    <property type="project" value="TreeGrafter"/>
</dbReference>
<dbReference type="InterPro" id="IPR051198">
    <property type="entry name" value="BchE-like"/>
</dbReference>
<dbReference type="PANTHER" id="PTHR43409">
    <property type="entry name" value="ANAEROBIC MAGNESIUM-PROTOPORPHYRIN IX MONOMETHYL ESTER CYCLASE-RELATED"/>
    <property type="match status" value="1"/>
</dbReference>
<keyword evidence="4" id="KW-0408">Iron</keyword>
<dbReference type="InterPro" id="IPR023404">
    <property type="entry name" value="rSAM_horseshoe"/>
</dbReference>
<evidence type="ECO:0000256" key="2">
    <source>
        <dbReference type="ARBA" id="ARBA00022691"/>
    </source>
</evidence>
<dbReference type="PANTHER" id="PTHR43409:SF7">
    <property type="entry name" value="BLL1977 PROTEIN"/>
    <property type="match status" value="1"/>
</dbReference>
<dbReference type="Proteomes" id="UP000177090">
    <property type="component" value="Unassembled WGS sequence"/>
</dbReference>
<dbReference type="EMBL" id="MHTL01000011">
    <property type="protein sequence ID" value="OHA60619.1"/>
    <property type="molecule type" value="Genomic_DNA"/>
</dbReference>
<sequence>MTEAPVQIPTRTRVLHPAELVQEMTYRDLEGLTVVFINMPLRESATPNTPPQGPGLLAARLRQFGAEVSIVDLNAYRIKDETAHLAGKAHGRHLTPKEAEGLLTRHFHRHGEPDIIALSGMITTLRWQEWATAICRQLVPDAFIISGGGLATEIKGGLFEWLPELDCVAHSEGDDILPILAKDVLEAKRHQRRGMSHLHECLGKIGGRTRFLYAGDRPRGLDRLPFAAWDLLHQDVDGNPIMEWYIKVPVWGLEANNSSATSFQMNRSLTRVSSRGCPYACAFCYRGAQGERLYGMHSPGNIVQEALWLMETYRIDFLGFNDDNFAVDPRRIKALPDAFEPLGGLRWGTHTRLDEAADERADWMAEAGCIYIGFGAESASPNVLERMNKGGFILRPRGAQKNDLTRLNGFDFPTTMVQGIQNCQRVGIHANCTWIMGYPGETLRDLQTSVAFILWQEELVAKEAVNRKMFVATAYPGTAMFKDVACKQLLSYNFGISFHVDGEPVANEALRAYILELDDATKVMHGSDGAPLNFGEMPDDVFLQAREHVDTGQIERILDM</sequence>
<dbReference type="PROSITE" id="PS51918">
    <property type="entry name" value="RADICAL_SAM"/>
    <property type="match status" value="1"/>
</dbReference>
<dbReference type="STRING" id="1802440.A2569_00905"/>
<evidence type="ECO:0000256" key="4">
    <source>
        <dbReference type="ARBA" id="ARBA00023004"/>
    </source>
</evidence>
<evidence type="ECO:0000256" key="1">
    <source>
        <dbReference type="ARBA" id="ARBA00001966"/>
    </source>
</evidence>
<dbReference type="AlphaFoldDB" id="A0A1G2QKJ9"/>
<evidence type="ECO:0000313" key="7">
    <source>
        <dbReference type="EMBL" id="OHA60619.1"/>
    </source>
</evidence>
<accession>A0A1G2QKJ9</accession>
<dbReference type="SUPFAM" id="SSF102114">
    <property type="entry name" value="Radical SAM enzymes"/>
    <property type="match status" value="1"/>
</dbReference>
<comment type="cofactor">
    <cofactor evidence="1">
        <name>[4Fe-4S] cluster</name>
        <dbReference type="ChEBI" id="CHEBI:49883"/>
    </cofactor>
</comment>
<dbReference type="InterPro" id="IPR006638">
    <property type="entry name" value="Elp3/MiaA/NifB-like_rSAM"/>
</dbReference>